<dbReference type="Gene3D" id="3.40.930.10">
    <property type="entry name" value="Mannitol-specific EII, Chain A"/>
    <property type="match status" value="1"/>
</dbReference>
<evidence type="ECO:0000313" key="2">
    <source>
        <dbReference type="EMBL" id="UEL48855.1"/>
    </source>
</evidence>
<dbReference type="Proteomes" id="UP001198983">
    <property type="component" value="Chromosome"/>
</dbReference>
<accession>A0AAX2ZKM0</accession>
<dbReference type="CDD" id="cd00211">
    <property type="entry name" value="PTS_IIA_fru"/>
    <property type="match status" value="1"/>
</dbReference>
<keyword evidence="2" id="KW-0813">Transport</keyword>
<dbReference type="PROSITE" id="PS51094">
    <property type="entry name" value="PTS_EIIA_TYPE_2"/>
    <property type="match status" value="1"/>
</dbReference>
<name>A0AAX2ZKM0_9FIRM</name>
<dbReference type="KEGG" id="tem:JW646_05240"/>
<protein>
    <submittedName>
        <fullName evidence="2">PTS sugar transporter subunit IIA</fullName>
    </submittedName>
</protein>
<dbReference type="InterPro" id="IPR051541">
    <property type="entry name" value="PTS_SugarTrans_NitroReg"/>
</dbReference>
<keyword evidence="3" id="KW-1185">Reference proteome</keyword>
<dbReference type="Pfam" id="PF00359">
    <property type="entry name" value="PTS_EIIA_2"/>
    <property type="match status" value="1"/>
</dbReference>
<dbReference type="RefSeq" id="WP_228416834.1">
    <property type="nucleotide sequence ID" value="NZ_CP081135.1"/>
</dbReference>
<sequence length="148" mass="17045">MLSKDLVFLDVEYKTSDEILKSIADKLFEKGYVKESFKDAIIKREEQYPTAIGTEKYNLAIPHTDSEHVNKPGVAFVRLKNECEFKEMCTNNDINVNMAFVLLVTQKEEQVSLLSKLMELFGETEFLESLYKEQDPSVIVDVLNNKIL</sequence>
<proteinExistence type="predicted"/>
<dbReference type="PANTHER" id="PTHR47738">
    <property type="entry name" value="PTS SYSTEM FRUCTOSE-LIKE EIIA COMPONENT-RELATED"/>
    <property type="match status" value="1"/>
</dbReference>
<dbReference type="EMBL" id="CP081135">
    <property type="protein sequence ID" value="UEL48855.1"/>
    <property type="molecule type" value="Genomic_DNA"/>
</dbReference>
<feature type="domain" description="PTS EIIA type-2" evidence="1">
    <location>
        <begin position="1"/>
        <end position="146"/>
    </location>
</feature>
<reference evidence="2 3" key="1">
    <citation type="journal article" date="2023" name="Int. J. Syst. Evol. Microbiol.">
        <title>Terrisporobacter hibernicus sp. nov., isolated from bovine faeces in Northern Ireland.</title>
        <authorList>
            <person name="Mitchell M."/>
            <person name="Nguyen S.V."/>
            <person name="Connor M."/>
            <person name="Fairley D.J."/>
            <person name="Donoghue O."/>
            <person name="Marshall H."/>
            <person name="Koolman L."/>
            <person name="McMullan G."/>
            <person name="Schaffer K.E."/>
            <person name="McGrath J.W."/>
            <person name="Fanning S."/>
        </authorList>
    </citation>
    <scope>NUCLEOTIDE SEQUENCE [LARGE SCALE GENOMIC DNA]</scope>
    <source>
        <strain evidence="2 3">MCA3</strain>
    </source>
</reference>
<organism evidence="2 3">
    <name type="scientific">Terrisporobacter hibernicus</name>
    <dbReference type="NCBI Taxonomy" id="2813371"/>
    <lineage>
        <taxon>Bacteria</taxon>
        <taxon>Bacillati</taxon>
        <taxon>Bacillota</taxon>
        <taxon>Clostridia</taxon>
        <taxon>Peptostreptococcales</taxon>
        <taxon>Peptostreptococcaceae</taxon>
        <taxon>Terrisporobacter</taxon>
    </lineage>
</organism>
<keyword evidence="2" id="KW-0762">Sugar transport</keyword>
<dbReference type="InterPro" id="IPR016152">
    <property type="entry name" value="PTrfase/Anion_transptr"/>
</dbReference>
<evidence type="ECO:0000313" key="3">
    <source>
        <dbReference type="Proteomes" id="UP001198983"/>
    </source>
</evidence>
<dbReference type="InterPro" id="IPR002178">
    <property type="entry name" value="PTS_EIIA_type-2_dom"/>
</dbReference>
<gene>
    <name evidence="2" type="ORF">JW646_05240</name>
</gene>
<evidence type="ECO:0000259" key="1">
    <source>
        <dbReference type="PROSITE" id="PS51094"/>
    </source>
</evidence>
<dbReference type="PANTHER" id="PTHR47738:SF3">
    <property type="entry name" value="PHOSPHOTRANSFERASE SYSTEM MANNITOL_FRUCTOSE-SPECIFIC IIA DOMAIN CONTAINING PROTEIN"/>
    <property type="match status" value="1"/>
</dbReference>
<dbReference type="SUPFAM" id="SSF55804">
    <property type="entry name" value="Phoshotransferase/anion transport protein"/>
    <property type="match status" value="1"/>
</dbReference>
<dbReference type="AlphaFoldDB" id="A0AAX2ZKM0"/>